<organism evidence="2 3">
    <name type="scientific">Hoeflea alexandrii</name>
    <dbReference type="NCBI Taxonomy" id="288436"/>
    <lineage>
        <taxon>Bacteria</taxon>
        <taxon>Pseudomonadati</taxon>
        <taxon>Pseudomonadota</taxon>
        <taxon>Alphaproteobacteria</taxon>
        <taxon>Hyphomicrobiales</taxon>
        <taxon>Rhizobiaceae</taxon>
        <taxon>Hoeflea</taxon>
    </lineage>
</organism>
<sequence>MKKLSVQFRIEPDGQMQIAKGRDAWALLKLEKAGESGCTPITTPGPRWSAYVFNLRGMGLIIETIYESHDGPFPGTHARYVLRTPSLMIENLEAGR</sequence>
<feature type="domain" description="Winged helix" evidence="1">
    <location>
        <begin position="18"/>
        <end position="85"/>
    </location>
</feature>
<protein>
    <recommendedName>
        <fullName evidence="1">Winged helix domain-containing protein</fullName>
    </recommendedName>
</protein>
<dbReference type="RefSeq" id="WP_324288351.1">
    <property type="nucleotide sequence ID" value="NZ_JAAAML010000002.1"/>
</dbReference>
<dbReference type="InterPro" id="IPR054382">
    <property type="entry name" value="wHTH_alphaproteobact"/>
</dbReference>
<proteinExistence type="predicted"/>
<evidence type="ECO:0000259" key="1">
    <source>
        <dbReference type="Pfam" id="PF22324"/>
    </source>
</evidence>
<comment type="caution">
    <text evidence="2">The sequence shown here is derived from an EMBL/GenBank/DDBJ whole genome shotgun (WGS) entry which is preliminary data.</text>
</comment>
<name>A0ABT1CS84_9HYPH</name>
<keyword evidence="3" id="KW-1185">Reference proteome</keyword>
<dbReference type="EMBL" id="JAAAML010000002">
    <property type="protein sequence ID" value="MCO6409049.1"/>
    <property type="molecule type" value="Genomic_DNA"/>
</dbReference>
<dbReference type="Proteomes" id="UP001320715">
    <property type="component" value="Unassembled WGS sequence"/>
</dbReference>
<gene>
    <name evidence="2" type="ORF">GTW23_12760</name>
</gene>
<accession>A0ABT1CS84</accession>
<reference evidence="2 3" key="1">
    <citation type="submission" date="2020-01" db="EMBL/GenBank/DDBJ databases">
        <title>Genomes of bacteria type strains.</title>
        <authorList>
            <person name="Chen J."/>
            <person name="Zhu S."/>
            <person name="Yang J."/>
        </authorList>
    </citation>
    <scope>NUCLEOTIDE SEQUENCE [LARGE SCALE GENOMIC DNA]</scope>
    <source>
        <strain evidence="2 3">DSM 16655</strain>
    </source>
</reference>
<evidence type="ECO:0000313" key="2">
    <source>
        <dbReference type="EMBL" id="MCO6409049.1"/>
    </source>
</evidence>
<evidence type="ECO:0000313" key="3">
    <source>
        <dbReference type="Proteomes" id="UP001320715"/>
    </source>
</evidence>
<dbReference type="Pfam" id="PF22324">
    <property type="entry name" value="HTH_91"/>
    <property type="match status" value="1"/>
</dbReference>